<evidence type="ECO:0000259" key="10">
    <source>
        <dbReference type="Pfam" id="PF01207"/>
    </source>
</evidence>
<evidence type="ECO:0000256" key="4">
    <source>
        <dbReference type="ARBA" id="ARBA00022694"/>
    </source>
</evidence>
<comment type="similarity">
    <text evidence="7">Belongs to the dus family.</text>
</comment>
<evidence type="ECO:0000256" key="8">
    <source>
        <dbReference type="PIRSR" id="PIRSR006621-1"/>
    </source>
</evidence>
<dbReference type="PIRSF" id="PIRSF006621">
    <property type="entry name" value="Dus"/>
    <property type="match status" value="1"/>
</dbReference>
<dbReference type="GO" id="GO:0050660">
    <property type="term" value="F:flavin adenine dinucleotide binding"/>
    <property type="evidence" value="ECO:0007669"/>
    <property type="project" value="InterPro"/>
</dbReference>
<gene>
    <name evidence="11" type="ORF">DSCO28_51880</name>
</gene>
<evidence type="ECO:0000256" key="6">
    <source>
        <dbReference type="ARBA" id="ARBA00023002"/>
    </source>
</evidence>
<dbReference type="GO" id="GO:0003723">
    <property type="term" value="F:RNA binding"/>
    <property type="evidence" value="ECO:0007669"/>
    <property type="project" value="TreeGrafter"/>
</dbReference>
<keyword evidence="4 7" id="KW-0819">tRNA processing</keyword>
<comment type="function">
    <text evidence="7">Catalyzes the synthesis of 5,6-dihydrouridine (D), a modified base found in the D-loop of most tRNAs, via the reduction of the C5-C6 double bond in target uridines.</text>
</comment>
<evidence type="ECO:0000256" key="7">
    <source>
        <dbReference type="PIRNR" id="PIRNR006621"/>
    </source>
</evidence>
<dbReference type="PANTHER" id="PTHR45846">
    <property type="entry name" value="TRNA-DIHYDROURIDINE(47) SYNTHASE [NAD(P)(+)]-LIKE"/>
    <property type="match status" value="1"/>
</dbReference>
<feature type="binding site" evidence="9">
    <location>
        <position position="185"/>
    </location>
    <ligand>
        <name>FMN</name>
        <dbReference type="ChEBI" id="CHEBI:58210"/>
    </ligand>
</feature>
<feature type="binding site" evidence="9">
    <location>
        <begin position="240"/>
        <end position="241"/>
    </location>
    <ligand>
        <name>FMN</name>
        <dbReference type="ChEBI" id="CHEBI:58210"/>
    </ligand>
</feature>
<evidence type="ECO:0000256" key="9">
    <source>
        <dbReference type="PIRSR" id="PIRSR006621-2"/>
    </source>
</evidence>
<feature type="domain" description="DUS-like FMN-binding" evidence="10">
    <location>
        <begin position="28"/>
        <end position="325"/>
    </location>
</feature>
<dbReference type="PROSITE" id="PS01136">
    <property type="entry name" value="UPF0034"/>
    <property type="match status" value="1"/>
</dbReference>
<keyword evidence="6 7" id="KW-0560">Oxidoreductase</keyword>
<dbReference type="Pfam" id="PF01207">
    <property type="entry name" value="Dus"/>
    <property type="match status" value="1"/>
</dbReference>
<dbReference type="InterPro" id="IPR018517">
    <property type="entry name" value="tRNA_hU_synthase_CS"/>
</dbReference>
<feature type="binding site" evidence="9">
    <location>
        <position position="86"/>
    </location>
    <ligand>
        <name>FMN</name>
        <dbReference type="ChEBI" id="CHEBI:58210"/>
    </ligand>
</feature>
<dbReference type="EMBL" id="AP021876">
    <property type="protein sequence ID" value="BBO84622.1"/>
    <property type="molecule type" value="Genomic_DNA"/>
</dbReference>
<evidence type="ECO:0000313" key="12">
    <source>
        <dbReference type="Proteomes" id="UP000425960"/>
    </source>
</evidence>
<dbReference type="CDD" id="cd02801">
    <property type="entry name" value="DUS_like_FMN"/>
    <property type="match status" value="1"/>
</dbReference>
<dbReference type="GO" id="GO:0017150">
    <property type="term" value="F:tRNA dihydrouridine synthase activity"/>
    <property type="evidence" value="ECO:0007669"/>
    <property type="project" value="InterPro"/>
</dbReference>
<dbReference type="EC" id="1.3.1.-" evidence="7"/>
<evidence type="ECO:0000256" key="1">
    <source>
        <dbReference type="ARBA" id="ARBA00001917"/>
    </source>
</evidence>
<evidence type="ECO:0000256" key="3">
    <source>
        <dbReference type="ARBA" id="ARBA00022643"/>
    </source>
</evidence>
<dbReference type="PANTHER" id="PTHR45846:SF1">
    <property type="entry name" value="TRNA-DIHYDROURIDINE(47) SYNTHASE [NAD(P)(+)]-LIKE"/>
    <property type="match status" value="1"/>
</dbReference>
<evidence type="ECO:0000256" key="2">
    <source>
        <dbReference type="ARBA" id="ARBA00022630"/>
    </source>
</evidence>
<dbReference type="Gene3D" id="3.20.20.70">
    <property type="entry name" value="Aldolase class I"/>
    <property type="match status" value="1"/>
</dbReference>
<accession>A0A5K7ZWJ4</accession>
<evidence type="ECO:0000256" key="5">
    <source>
        <dbReference type="ARBA" id="ARBA00022857"/>
    </source>
</evidence>
<dbReference type="Proteomes" id="UP000425960">
    <property type="component" value="Chromosome"/>
</dbReference>
<feature type="active site" description="Proton donor" evidence="8">
    <location>
        <position position="116"/>
    </location>
</feature>
<protein>
    <recommendedName>
        <fullName evidence="7">tRNA-dihydrouridine synthase</fullName>
        <ecNumber evidence="7">1.3.1.-</ecNumber>
    </recommendedName>
</protein>
<comment type="cofactor">
    <cofactor evidence="1 7 9">
        <name>FMN</name>
        <dbReference type="ChEBI" id="CHEBI:58210"/>
    </cofactor>
</comment>
<dbReference type="AlphaFoldDB" id="A0A5K7ZWJ4"/>
<reference evidence="11 12" key="1">
    <citation type="submission" date="2019-11" db="EMBL/GenBank/DDBJ databases">
        <title>Comparative genomics of hydrocarbon-degrading Desulfosarcina strains.</title>
        <authorList>
            <person name="Watanabe M."/>
            <person name="Kojima H."/>
            <person name="Fukui M."/>
        </authorList>
    </citation>
    <scope>NUCLEOTIDE SEQUENCE [LARGE SCALE GENOMIC DNA]</scope>
    <source>
        <strain evidence="11 12">28bB2T</strain>
    </source>
</reference>
<organism evidence="11 12">
    <name type="scientific">Desulfosarcina ovata subsp. sediminis</name>
    <dbReference type="NCBI Taxonomy" id="885957"/>
    <lineage>
        <taxon>Bacteria</taxon>
        <taxon>Pseudomonadati</taxon>
        <taxon>Thermodesulfobacteriota</taxon>
        <taxon>Desulfobacteria</taxon>
        <taxon>Desulfobacterales</taxon>
        <taxon>Desulfosarcinaceae</taxon>
        <taxon>Desulfosarcina</taxon>
    </lineage>
</organism>
<keyword evidence="9" id="KW-0547">Nucleotide-binding</keyword>
<dbReference type="InterPro" id="IPR013785">
    <property type="entry name" value="Aldolase_TIM"/>
</dbReference>
<name>A0A5K7ZWJ4_9BACT</name>
<sequence>MQTESDLTRRLSRPLTIGRTEITNRLVLAPMTFLGHIAFRELLAGYGGYGLLFSEMCSARRIPNELSSGSAYFCWRESERGNLVVQIFGAEPKAMATAARIIQDSGLFGVDLNFGCSVATICKQQSGAALLKTPDQAMRIVEAVRRAVTIPLFVKFRTGWEDDPAIPVDLARRFESAGADALTFHPRVAPDRRSRPPRWDYIRQVKAAVSIPVFGNGDVFDEADCLRMLQTTACDGVAIGRMAIARPWLMAGMNGRIPPDGNIYRETAMTLLNLMQHHFDPRRVLRRYKKFALYYSANFKFAHSFYTRINNAPDLESLKNELERFFSHRPETVTRPNMNFFL</sequence>
<keyword evidence="2 7" id="KW-0285">Flavoprotein</keyword>
<evidence type="ECO:0000313" key="11">
    <source>
        <dbReference type="EMBL" id="BBO84622.1"/>
    </source>
</evidence>
<keyword evidence="3 7" id="KW-0288">FMN</keyword>
<feature type="binding site" evidence="9">
    <location>
        <position position="155"/>
    </location>
    <ligand>
        <name>FMN</name>
        <dbReference type="ChEBI" id="CHEBI:58210"/>
    </ligand>
</feature>
<dbReference type="InterPro" id="IPR035587">
    <property type="entry name" value="DUS-like_FMN-bd"/>
</dbReference>
<dbReference type="SUPFAM" id="SSF51395">
    <property type="entry name" value="FMN-linked oxidoreductases"/>
    <property type="match status" value="1"/>
</dbReference>
<dbReference type="InterPro" id="IPR001269">
    <property type="entry name" value="DUS_fam"/>
</dbReference>
<dbReference type="RefSeq" id="WP_155324486.1">
    <property type="nucleotide sequence ID" value="NZ_AP021876.1"/>
</dbReference>
<keyword evidence="5" id="KW-0521">NADP</keyword>
<dbReference type="KEGG" id="dov:DSCO28_51880"/>
<proteinExistence type="inferred from homology"/>